<keyword evidence="6" id="KW-0677">Repeat</keyword>
<comment type="caution">
    <text evidence="12">The sequence shown here is derived from an EMBL/GenBank/DDBJ whole genome shotgun (WGS) entry which is preliminary data.</text>
</comment>
<dbReference type="PROSITE" id="PS00211">
    <property type="entry name" value="ABC_TRANSPORTER_1"/>
    <property type="match status" value="1"/>
</dbReference>
<dbReference type="SUPFAM" id="SSF52540">
    <property type="entry name" value="P-loop containing nucleoside triphosphate hydrolases"/>
    <property type="match status" value="2"/>
</dbReference>
<keyword evidence="7" id="KW-0547">Nucleotide-binding</keyword>
<dbReference type="OrthoDB" id="8982935at2"/>
<dbReference type="GO" id="GO:0005524">
    <property type="term" value="F:ATP binding"/>
    <property type="evidence" value="ECO:0007669"/>
    <property type="project" value="UniProtKB-KW"/>
</dbReference>
<keyword evidence="4" id="KW-1003">Cell membrane</keyword>
<dbReference type="SMART" id="SM00382">
    <property type="entry name" value="AAA"/>
    <property type="match status" value="2"/>
</dbReference>
<dbReference type="GO" id="GO:0005886">
    <property type="term" value="C:plasma membrane"/>
    <property type="evidence" value="ECO:0007669"/>
    <property type="project" value="UniProtKB-SubCell"/>
</dbReference>
<dbReference type="Proteomes" id="UP000182985">
    <property type="component" value="Unassembled WGS sequence"/>
</dbReference>
<evidence type="ECO:0000256" key="7">
    <source>
        <dbReference type="ARBA" id="ARBA00022741"/>
    </source>
</evidence>
<keyword evidence="13" id="KW-1185">Reference proteome</keyword>
<dbReference type="GO" id="GO:0016887">
    <property type="term" value="F:ATP hydrolysis activity"/>
    <property type="evidence" value="ECO:0007669"/>
    <property type="project" value="InterPro"/>
</dbReference>
<comment type="similarity">
    <text evidence="2">Belongs to the ABC transporter superfamily.</text>
</comment>
<dbReference type="EMBL" id="MOEC01000013">
    <property type="protein sequence ID" value="OIS92798.1"/>
    <property type="molecule type" value="Genomic_DNA"/>
</dbReference>
<feature type="domain" description="ABC transporter" evidence="11">
    <location>
        <begin position="267"/>
        <end position="508"/>
    </location>
</feature>
<dbReference type="InterPro" id="IPR027417">
    <property type="entry name" value="P-loop_NTPase"/>
</dbReference>
<keyword evidence="9" id="KW-1278">Translocase</keyword>
<evidence type="ECO:0000256" key="3">
    <source>
        <dbReference type="ARBA" id="ARBA00022448"/>
    </source>
</evidence>
<evidence type="ECO:0000256" key="2">
    <source>
        <dbReference type="ARBA" id="ARBA00005417"/>
    </source>
</evidence>
<dbReference type="InterPro" id="IPR003593">
    <property type="entry name" value="AAA+_ATPase"/>
</dbReference>
<dbReference type="RefSeq" id="WP_071632266.1">
    <property type="nucleotide sequence ID" value="NZ_MOEC01000013.1"/>
</dbReference>
<dbReference type="InterPro" id="IPR050107">
    <property type="entry name" value="ABC_carbohydrate_import_ATPase"/>
</dbReference>
<name>A0A1J6I4Q6_9HYPH</name>
<evidence type="ECO:0000256" key="1">
    <source>
        <dbReference type="ARBA" id="ARBA00004533"/>
    </source>
</evidence>
<dbReference type="AlphaFoldDB" id="A0A1J6I4Q6"/>
<keyword evidence="10" id="KW-0472">Membrane</keyword>
<evidence type="ECO:0000313" key="12">
    <source>
        <dbReference type="EMBL" id="OIS92798.1"/>
    </source>
</evidence>
<protein>
    <submittedName>
        <fullName evidence="12">Sugar ABC transporter ATP-binding protein</fullName>
    </submittedName>
</protein>
<keyword evidence="3" id="KW-0813">Transport</keyword>
<evidence type="ECO:0000256" key="6">
    <source>
        <dbReference type="ARBA" id="ARBA00022737"/>
    </source>
</evidence>
<organism evidence="12 13">
    <name type="scientific">Brucella cytisi</name>
    <dbReference type="NCBI Taxonomy" id="407152"/>
    <lineage>
        <taxon>Bacteria</taxon>
        <taxon>Pseudomonadati</taxon>
        <taxon>Pseudomonadota</taxon>
        <taxon>Alphaproteobacteria</taxon>
        <taxon>Hyphomicrobiales</taxon>
        <taxon>Brucellaceae</taxon>
        <taxon>Brucella/Ochrobactrum group</taxon>
        <taxon>Brucella</taxon>
    </lineage>
</organism>
<evidence type="ECO:0000256" key="10">
    <source>
        <dbReference type="ARBA" id="ARBA00023136"/>
    </source>
</evidence>
<dbReference type="PROSITE" id="PS50893">
    <property type="entry name" value="ABC_TRANSPORTER_2"/>
    <property type="match status" value="2"/>
</dbReference>
<dbReference type="CDD" id="cd03216">
    <property type="entry name" value="ABC_Carb_Monos_I"/>
    <property type="match status" value="1"/>
</dbReference>
<dbReference type="InterPro" id="IPR017871">
    <property type="entry name" value="ABC_transporter-like_CS"/>
</dbReference>
<feature type="domain" description="ABC transporter" evidence="11">
    <location>
        <begin position="20"/>
        <end position="253"/>
    </location>
</feature>
<dbReference type="CDD" id="cd03215">
    <property type="entry name" value="ABC_Carb_Monos_II"/>
    <property type="match status" value="1"/>
</dbReference>
<evidence type="ECO:0000256" key="5">
    <source>
        <dbReference type="ARBA" id="ARBA00022597"/>
    </source>
</evidence>
<evidence type="ECO:0000256" key="8">
    <source>
        <dbReference type="ARBA" id="ARBA00022840"/>
    </source>
</evidence>
<gene>
    <name evidence="12" type="ORF">BLA27_13975</name>
</gene>
<accession>A0A1J6I4Q6</accession>
<dbReference type="PANTHER" id="PTHR43790:SF3">
    <property type="entry name" value="D-ALLOSE IMPORT ATP-BINDING PROTEIN ALSA-RELATED"/>
    <property type="match status" value="1"/>
</dbReference>
<dbReference type="Gene3D" id="3.40.50.300">
    <property type="entry name" value="P-loop containing nucleotide triphosphate hydrolases"/>
    <property type="match status" value="2"/>
</dbReference>
<dbReference type="PANTHER" id="PTHR43790">
    <property type="entry name" value="CARBOHYDRATE TRANSPORT ATP-BINDING PROTEIN MG119-RELATED"/>
    <property type="match status" value="1"/>
</dbReference>
<evidence type="ECO:0000259" key="11">
    <source>
        <dbReference type="PROSITE" id="PS50893"/>
    </source>
</evidence>
<sequence length="508" mass="54750">MKNIQTNGRDKDAGESSIALRVDNVTKRYGTFTALHSVSLDIRRGTIHGLLGENGAGKSTLVGIISGQRTPSSGTIYLNSEPVQGADVKAMEEAGVFLVTQEPMIIDHISASENLMLGIWPSRGGFVRWKKLKADAARMLKDSGIDPAVNAGRLNAVARRKLNILRAMFSGGKVIILDEPTAALTVPDRRQLFDFMRQLKGEGVTFIFISHYNDEILEICDAVSVLRDGFLAGGSQDVEAMTSEQLSELVLGRGLDLFQRERKTFGSQTPAISLRGVVAHHVDLDELDIRPGEIVGFTGLPGAGAKELARAIFGLNRASAGAISFAGGPRESLPQHPKAAFSKGVAYLSDDRRKDGVVGHLSIAENIALSSLDRRAVLGFVKRDEEARLCDGYFSSMGIKARSAAAAVDTLSGGNQQKVCLGRVLATQPRLLILDEPTRGIDVGVKQDVLRIIDELSNKGVSVIIVSTDTDELVRAVDRVCVFRHGSIEEIVTGDDITTDNLRRLSQA</sequence>
<dbReference type="InterPro" id="IPR003439">
    <property type="entry name" value="ABC_transporter-like_ATP-bd"/>
</dbReference>
<evidence type="ECO:0000313" key="13">
    <source>
        <dbReference type="Proteomes" id="UP000182985"/>
    </source>
</evidence>
<evidence type="ECO:0000256" key="4">
    <source>
        <dbReference type="ARBA" id="ARBA00022475"/>
    </source>
</evidence>
<evidence type="ECO:0000256" key="9">
    <source>
        <dbReference type="ARBA" id="ARBA00022967"/>
    </source>
</evidence>
<dbReference type="Pfam" id="PF00005">
    <property type="entry name" value="ABC_tran"/>
    <property type="match status" value="2"/>
</dbReference>
<proteinExistence type="inferred from homology"/>
<reference evidence="12 13" key="1">
    <citation type="submission" date="2016-10" db="EMBL/GenBank/DDBJ databases">
        <title>The Draft Genome Sequence of the Potato Rhizosphere Bacteria Ochrobactrum sp. IPA7.2.</title>
        <authorList>
            <person name="Gogoleva N.E."/>
            <person name="Khlopko Y.A."/>
            <person name="Burygin G.L."/>
            <person name="Plotnikov A.O."/>
        </authorList>
    </citation>
    <scope>NUCLEOTIDE SEQUENCE [LARGE SCALE GENOMIC DNA]</scope>
    <source>
        <strain evidence="12 13">IPA7.2</strain>
    </source>
</reference>
<comment type="subcellular location">
    <subcellularLocation>
        <location evidence="1">Cell inner membrane</location>
    </subcellularLocation>
</comment>
<keyword evidence="5" id="KW-0762">Sugar transport</keyword>
<keyword evidence="8 12" id="KW-0067">ATP-binding</keyword>